<protein>
    <submittedName>
        <fullName evidence="3">Spore maturation protein</fullName>
    </submittedName>
</protein>
<dbReference type="EMBL" id="LT669839">
    <property type="protein sequence ID" value="SHD76156.1"/>
    <property type="molecule type" value="Genomic_DNA"/>
</dbReference>
<feature type="transmembrane region" description="Helical" evidence="1">
    <location>
        <begin position="165"/>
        <end position="187"/>
    </location>
</feature>
<evidence type="ECO:0000313" key="4">
    <source>
        <dbReference type="Proteomes" id="UP000245423"/>
    </source>
</evidence>
<organism evidence="3 4">
    <name type="scientific">[Clostridium] ultunense Esp</name>
    <dbReference type="NCBI Taxonomy" id="1288971"/>
    <lineage>
        <taxon>Bacteria</taxon>
        <taxon>Bacillati</taxon>
        <taxon>Bacillota</taxon>
        <taxon>Tissierellia</taxon>
        <taxon>Tissierellales</taxon>
        <taxon>Tepidimicrobiaceae</taxon>
        <taxon>Schnuerera</taxon>
    </lineage>
</organism>
<feature type="transmembrane region" description="Helical" evidence="1">
    <location>
        <begin position="38"/>
        <end position="58"/>
    </location>
</feature>
<dbReference type="RefSeq" id="WP_005582919.1">
    <property type="nucleotide sequence ID" value="NZ_LT669839.1"/>
</dbReference>
<dbReference type="AlphaFoldDB" id="M1YRT3"/>
<keyword evidence="1" id="KW-1133">Transmembrane helix</keyword>
<evidence type="ECO:0000256" key="1">
    <source>
        <dbReference type="SAM" id="Phobius"/>
    </source>
</evidence>
<proteinExistence type="predicted"/>
<dbReference type="Pfam" id="PF07670">
    <property type="entry name" value="Gate"/>
    <property type="match status" value="1"/>
</dbReference>
<sequence length="193" mass="21195">MINTVWFLMIFIGILYGAFTGNLGELNNIILKEAQEGVTFAISLIGIMCFWLGMMNIAEKSGLIKSISRGFRPIVRLLFPDIPKDHPAERWVLMNFIANMFGVGNGATAFGLKAMKELDSLNPNKKKATNAMAMFLIINMSSLQLVPLTVVKLRYDYGSKNPTGIIGITILATFLSTIVAIIVGKIFEGGKKC</sequence>
<evidence type="ECO:0000259" key="2">
    <source>
        <dbReference type="Pfam" id="PF07670"/>
    </source>
</evidence>
<accession>M1YRT3</accession>
<dbReference type="Proteomes" id="UP000245423">
    <property type="component" value="Chromosome 1"/>
</dbReference>
<feature type="transmembrane region" description="Helical" evidence="1">
    <location>
        <begin position="133"/>
        <end position="153"/>
    </location>
</feature>
<dbReference type="HOGENOM" id="CLU_089992_1_0_9"/>
<feature type="domain" description="Nucleoside transporter/FeoB GTPase Gate" evidence="2">
    <location>
        <begin position="42"/>
        <end position="150"/>
    </location>
</feature>
<name>M1YRT3_9FIRM</name>
<dbReference type="InterPro" id="IPR011642">
    <property type="entry name" value="Gate_dom"/>
</dbReference>
<keyword evidence="1" id="KW-0472">Membrane</keyword>
<keyword evidence="4" id="KW-1185">Reference proteome</keyword>
<dbReference type="OrthoDB" id="9782481at2"/>
<evidence type="ECO:0000313" key="3">
    <source>
        <dbReference type="EMBL" id="SHD76156.1"/>
    </source>
</evidence>
<reference evidence="3 4" key="1">
    <citation type="submission" date="2016-11" db="EMBL/GenBank/DDBJ databases">
        <authorList>
            <person name="Manzoor S."/>
        </authorList>
    </citation>
    <scope>NUCLEOTIDE SEQUENCE [LARGE SCALE GENOMIC DNA]</scope>
    <source>
        <strain evidence="3">Clostridium ultunense strain Esp</strain>
    </source>
</reference>
<feature type="transmembrane region" description="Helical" evidence="1">
    <location>
        <begin position="91"/>
        <end position="112"/>
    </location>
</feature>
<feature type="transmembrane region" description="Helical" evidence="1">
    <location>
        <begin position="6"/>
        <end position="26"/>
    </location>
</feature>
<gene>
    <name evidence="3" type="primary">spmA</name>
    <name evidence="3" type="ORF">CUESP1_0776</name>
</gene>
<keyword evidence="1" id="KW-0812">Transmembrane</keyword>